<dbReference type="Proteomes" id="UP000006247">
    <property type="component" value="Unassembled WGS sequence"/>
</dbReference>
<feature type="chain" id="PRO_5039535812" description="DUF3500 domain-containing protein" evidence="2">
    <location>
        <begin position="24"/>
        <end position="455"/>
    </location>
</feature>
<proteinExistence type="predicted"/>
<evidence type="ECO:0000256" key="1">
    <source>
        <dbReference type="SAM" id="MobiDB-lite"/>
    </source>
</evidence>
<accession>C0E658</accession>
<dbReference type="InterPro" id="IPR021889">
    <property type="entry name" value="DUF3500"/>
</dbReference>
<feature type="compositionally biased region" description="Gly residues" evidence="1">
    <location>
        <begin position="388"/>
        <end position="414"/>
    </location>
</feature>
<reference evidence="3 4" key="1">
    <citation type="submission" date="2009-01" db="EMBL/GenBank/DDBJ databases">
        <authorList>
            <person name="Fulton L."/>
            <person name="Clifton S."/>
            <person name="Chinwalla A.T."/>
            <person name="Mitreva M."/>
            <person name="Sodergren E."/>
            <person name="Weinstock G."/>
            <person name="Clifton S."/>
            <person name="Dooling D.J."/>
            <person name="Fulton B."/>
            <person name="Minx P."/>
            <person name="Pepin K.H."/>
            <person name="Johnson M."/>
            <person name="Bhonagiri V."/>
            <person name="Nash W.E."/>
            <person name="Mardis E.R."/>
            <person name="Wilson R.K."/>
        </authorList>
    </citation>
    <scope>NUCLEOTIDE SEQUENCE [LARGE SCALE GENOMIC DNA]</scope>
    <source>
        <strain evidence="3 4">ATCC 33806</strain>
    </source>
</reference>
<dbReference type="PANTHER" id="PTHR37489">
    <property type="entry name" value="DUF3500 DOMAIN-CONTAINING PROTEIN"/>
    <property type="match status" value="1"/>
</dbReference>
<dbReference type="PROSITE" id="PS51257">
    <property type="entry name" value="PROKAR_LIPOPROTEIN"/>
    <property type="match status" value="1"/>
</dbReference>
<feature type="compositionally biased region" description="Polar residues" evidence="1">
    <location>
        <begin position="439"/>
        <end position="455"/>
    </location>
</feature>
<comment type="caution">
    <text evidence="3">The sequence shown here is derived from an EMBL/GenBank/DDBJ whole genome shotgun (WGS) entry which is preliminary data.</text>
</comment>
<feature type="compositionally biased region" description="Gly residues" evidence="1">
    <location>
        <begin position="422"/>
        <end position="435"/>
    </location>
</feature>
<name>C0E658_9CORY</name>
<dbReference type="HOGENOM" id="CLU_033093_1_1_11"/>
<evidence type="ECO:0000313" key="3">
    <source>
        <dbReference type="EMBL" id="EEG26017.1"/>
    </source>
</evidence>
<gene>
    <name evidence="3" type="ORF">CORMATOL_02491</name>
</gene>
<dbReference type="EMBL" id="ACEB01000040">
    <property type="protein sequence ID" value="EEG26017.1"/>
    <property type="molecule type" value="Genomic_DNA"/>
</dbReference>
<dbReference type="PANTHER" id="PTHR37489:SF1">
    <property type="entry name" value="DUF3500 DOMAIN-CONTAINING PROTEIN"/>
    <property type="match status" value="1"/>
</dbReference>
<evidence type="ECO:0008006" key="5">
    <source>
        <dbReference type="Google" id="ProtNLM"/>
    </source>
</evidence>
<sequence length="455" mass="47235">MSNKFWKKSFPLASLILAGGLIIASCTTGTTDTATAQAGTSIVRQVADTTSTSKGTTSQTISDTAKAAEEFLSTLSDEQKEQVLYDYNDETKSTSWSNFPVTFVERSGIKLGDLGETQRAAALKVLKALLNDEAYAKVTGIMAGDQYLKDNANASDLGDTQYNIAFFGNPSTTNDWSIQFGGHHVGINATFSNGAITFAPTHLGTQPTTYTDSNGQTQSALGNMYQTAFDFYNSLTDEQKQKLYQGEEVKNLTCAPGDTCDYPTGTGIKGSELTDEQKQLLLKVIANWTNLADSETTQATMDQISATLDDTYVNWSGATVYDTSQGKGIYFQISGPKVYIELASQDNDAGATVSGVQTSGWGHIHTIYRDPTNDYAGSVTQQKSSGPTNGGPGGSGSGGPGAGSGRPGGPGAGNGEPSDAPGGSGAPAGAPGGKPGDNESGQTSSNTSKSATAGS</sequence>
<keyword evidence="2" id="KW-0732">Signal</keyword>
<feature type="signal peptide" evidence="2">
    <location>
        <begin position="1"/>
        <end position="23"/>
    </location>
</feature>
<feature type="region of interest" description="Disordered" evidence="1">
    <location>
        <begin position="372"/>
        <end position="455"/>
    </location>
</feature>
<dbReference type="AlphaFoldDB" id="C0E658"/>
<dbReference type="RefSeq" id="WP_005522664.1">
    <property type="nucleotide sequence ID" value="NZ_EQ973330.1"/>
</dbReference>
<organism evidence="3 4">
    <name type="scientific">Corynebacterium matruchotii ATCC 33806</name>
    <dbReference type="NCBI Taxonomy" id="566549"/>
    <lineage>
        <taxon>Bacteria</taxon>
        <taxon>Bacillati</taxon>
        <taxon>Actinomycetota</taxon>
        <taxon>Actinomycetes</taxon>
        <taxon>Mycobacteriales</taxon>
        <taxon>Corynebacteriaceae</taxon>
        <taxon>Corynebacterium</taxon>
    </lineage>
</organism>
<dbReference type="Pfam" id="PF12006">
    <property type="entry name" value="DUF3500"/>
    <property type="match status" value="1"/>
</dbReference>
<protein>
    <recommendedName>
        <fullName evidence="5">DUF3500 domain-containing protein</fullName>
    </recommendedName>
</protein>
<evidence type="ECO:0000256" key="2">
    <source>
        <dbReference type="SAM" id="SignalP"/>
    </source>
</evidence>
<evidence type="ECO:0000313" key="4">
    <source>
        <dbReference type="Proteomes" id="UP000006247"/>
    </source>
</evidence>